<comment type="subcellular location">
    <subcellularLocation>
        <location evidence="1 9">Nucleus</location>
    </subcellularLocation>
</comment>
<evidence type="ECO:0000256" key="5">
    <source>
        <dbReference type="ARBA" id="ARBA00023159"/>
    </source>
</evidence>
<evidence type="ECO:0000256" key="3">
    <source>
        <dbReference type="ARBA" id="ARBA00020628"/>
    </source>
</evidence>
<dbReference type="GO" id="GO:0016592">
    <property type="term" value="C:mediator complex"/>
    <property type="evidence" value="ECO:0007669"/>
    <property type="project" value="InterPro"/>
</dbReference>
<dbReference type="PANTHER" id="PTHR35784:SF1">
    <property type="entry name" value="MEDIATOR OF RNA POLYMERASE II TRANSCRIPTION SUBUNIT 5"/>
    <property type="match status" value="1"/>
</dbReference>
<sequence length="916" mass="100405">MEDITKKCFENGLSAQQWLQILQASPDLSNAIVPPIPILETILDLLAAWPANQLLVEYLAAIPKSQLLPVHAFVPVVLRATRKPELVDPRSLDMLCRLIVNTSAESPLSTLLSPVEPIEPLAMSLLDAYSLVRMALNSSFSPLHDFQSSSQDLLFLLLQYNQAVLAHLTPPEALQFLTVGHGILQQSGIRQDLASALEAVNRLLGELLTVADALPSAHPEIMSIGLPPPELPPAEISDLVCLSLYLRNIVDYRAHPYGCGNTDRVTATLNGLFKWSGSSASTFCAELVGASFLHFLESFQVRQAEPVGLHVWSSFVYGRLPVLLLQFTDAAGITPRNTTIQAAVATAFEKLQPQLDFALPFQTALDTEEGVTAIQNPAAFKLNFLHALVGHEVISSSDAVAISSDWMEENAPPAPLLAEITGSFQTIQDFIEGMILASPEELKRSLDLFVADPNQQRVFSEQLLNKFTDLSQTSDLTALSKLCEVLYTHPEALEILALNLSIPELLKICLNFVDSLDWENTDDPQGAIEPFGNVIMFLQSTIGRFKLSLSIFTSPDGSNSANYLMQMGTALSPTSLDLTETKTYDEWYKTLFDPSIDGVDESLVRSNNPKILLKLAPILLIEAIKACGDPTSGAKNLEYLRHGINYFQESLLCWTLAGVIRSVALEMERQGIHAPIHADVLQRLVKHAPACVLKMVQRTLSRVLSIPVNPETAKHREGLVTLLQTSLKTQNGQPTLSTYTHKLAPSGLIQAALMSMRSHRAVSLDVPLCLRTISTLDFLTRMQNELYSATHLGDQNATRHITVYALCPVAQAGPDQAWLLPIYLFVCVPRILDNTRPQDTLLIDSLSFVITSALRLSVCIDKSVGQVTPEPSSVVAEKFSQLLKKDASRDATTSQAALLKALQSSQPFCSQFPSFL</sequence>
<accession>A0A0C2W3K0</accession>
<comment type="subunit">
    <text evidence="9">Component of the Mediator complex.</text>
</comment>
<evidence type="ECO:0000256" key="8">
    <source>
        <dbReference type="ARBA" id="ARBA00031256"/>
    </source>
</evidence>
<keyword evidence="6 9" id="KW-0804">Transcription</keyword>
<keyword evidence="5 9" id="KW-0010">Activator</keyword>
<keyword evidence="4 9" id="KW-0805">Transcription regulation</keyword>
<organism evidence="10 11">
    <name type="scientific">Serendipita vermifera MAFF 305830</name>
    <dbReference type="NCBI Taxonomy" id="933852"/>
    <lineage>
        <taxon>Eukaryota</taxon>
        <taxon>Fungi</taxon>
        <taxon>Dikarya</taxon>
        <taxon>Basidiomycota</taxon>
        <taxon>Agaricomycotina</taxon>
        <taxon>Agaricomycetes</taxon>
        <taxon>Sebacinales</taxon>
        <taxon>Serendipitaceae</taxon>
        <taxon>Serendipita</taxon>
    </lineage>
</organism>
<dbReference type="HOGENOM" id="CLU_306283_0_0_1"/>
<dbReference type="OrthoDB" id="5549158at2759"/>
<dbReference type="Pfam" id="PF08689">
    <property type="entry name" value="Med5"/>
    <property type="match status" value="1"/>
</dbReference>
<dbReference type="GO" id="GO:0006357">
    <property type="term" value="P:regulation of transcription by RNA polymerase II"/>
    <property type="evidence" value="ECO:0007669"/>
    <property type="project" value="InterPro"/>
</dbReference>
<evidence type="ECO:0000256" key="1">
    <source>
        <dbReference type="ARBA" id="ARBA00004123"/>
    </source>
</evidence>
<evidence type="ECO:0000256" key="2">
    <source>
        <dbReference type="ARBA" id="ARBA00008782"/>
    </source>
</evidence>
<keyword evidence="11" id="KW-1185">Reference proteome</keyword>
<comment type="similarity">
    <text evidence="2 9">Belongs to the Mediator complex subunit 5 family.</text>
</comment>
<evidence type="ECO:0000256" key="9">
    <source>
        <dbReference type="RuleBase" id="RU364142"/>
    </source>
</evidence>
<proteinExistence type="inferred from homology"/>
<reference evidence="11" key="2">
    <citation type="submission" date="2015-01" db="EMBL/GenBank/DDBJ databases">
        <title>Evolutionary Origins and Diversification of the Mycorrhizal Mutualists.</title>
        <authorList>
            <consortium name="DOE Joint Genome Institute"/>
            <consortium name="Mycorrhizal Genomics Consortium"/>
            <person name="Kohler A."/>
            <person name="Kuo A."/>
            <person name="Nagy L.G."/>
            <person name="Floudas D."/>
            <person name="Copeland A."/>
            <person name="Barry K.W."/>
            <person name="Cichocki N."/>
            <person name="Veneault-Fourrey C."/>
            <person name="LaButti K."/>
            <person name="Lindquist E.A."/>
            <person name="Lipzen A."/>
            <person name="Lundell T."/>
            <person name="Morin E."/>
            <person name="Murat C."/>
            <person name="Riley R."/>
            <person name="Ohm R."/>
            <person name="Sun H."/>
            <person name="Tunlid A."/>
            <person name="Henrissat B."/>
            <person name="Grigoriev I.V."/>
            <person name="Hibbett D.S."/>
            <person name="Martin F."/>
        </authorList>
    </citation>
    <scope>NUCLEOTIDE SEQUENCE [LARGE SCALE GENOMIC DNA]</scope>
    <source>
        <strain evidence="11">MAFF 305830</strain>
    </source>
</reference>
<dbReference type="Proteomes" id="UP000054097">
    <property type="component" value="Unassembled WGS sequence"/>
</dbReference>
<evidence type="ECO:0000256" key="6">
    <source>
        <dbReference type="ARBA" id="ARBA00023163"/>
    </source>
</evidence>
<dbReference type="InterPro" id="IPR014801">
    <property type="entry name" value="Mediator_Med5_fun"/>
</dbReference>
<gene>
    <name evidence="9" type="primary">MED5</name>
    <name evidence="10" type="ORF">M408DRAFT_112008</name>
</gene>
<dbReference type="EMBL" id="KN824395">
    <property type="protein sequence ID" value="KIM21048.1"/>
    <property type="molecule type" value="Genomic_DNA"/>
</dbReference>
<dbReference type="GO" id="GO:0003712">
    <property type="term" value="F:transcription coregulator activity"/>
    <property type="evidence" value="ECO:0007669"/>
    <property type="project" value="InterPro"/>
</dbReference>
<dbReference type="STRING" id="933852.A0A0C2W3K0"/>
<evidence type="ECO:0000313" key="10">
    <source>
        <dbReference type="EMBL" id="KIM21048.1"/>
    </source>
</evidence>
<evidence type="ECO:0000256" key="4">
    <source>
        <dbReference type="ARBA" id="ARBA00023015"/>
    </source>
</evidence>
<dbReference type="PANTHER" id="PTHR35784">
    <property type="entry name" value="MEDIATOR OF RNA POLYMERASE II TRANSCRIPTION SUBUNIT 5"/>
    <property type="match status" value="1"/>
</dbReference>
<protein>
    <recommendedName>
        <fullName evidence="3 9">Mediator of RNA polymerase II transcription subunit 5</fullName>
    </recommendedName>
    <alternativeName>
        <fullName evidence="8 9">Mediator complex subunit 5</fullName>
    </alternativeName>
</protein>
<comment type="function">
    <text evidence="9">Component of the Mediator complex, a coactivator involved in the regulated transcription of nearly all RNA polymerase II-dependent genes. Mediator functions as a bridge to convey information from gene-specific regulatory proteins to the basal RNA polymerase II transcription machinery. Mediator is recruited to promoters by direct interactions with regulatory proteins and serves as a scaffold for the assembly of a functional preinitiation complex with RNA polymerase II and the general transcription factors.</text>
</comment>
<keyword evidence="7 9" id="KW-0539">Nucleus</keyword>
<reference evidence="10 11" key="1">
    <citation type="submission" date="2014-04" db="EMBL/GenBank/DDBJ databases">
        <authorList>
            <consortium name="DOE Joint Genome Institute"/>
            <person name="Kuo A."/>
            <person name="Zuccaro A."/>
            <person name="Kohler A."/>
            <person name="Nagy L.G."/>
            <person name="Floudas D."/>
            <person name="Copeland A."/>
            <person name="Barry K.W."/>
            <person name="Cichocki N."/>
            <person name="Veneault-Fourrey C."/>
            <person name="LaButti K."/>
            <person name="Lindquist E.A."/>
            <person name="Lipzen A."/>
            <person name="Lundell T."/>
            <person name="Morin E."/>
            <person name="Murat C."/>
            <person name="Sun H."/>
            <person name="Tunlid A."/>
            <person name="Henrissat B."/>
            <person name="Grigoriev I.V."/>
            <person name="Hibbett D.S."/>
            <person name="Martin F."/>
            <person name="Nordberg H.P."/>
            <person name="Cantor M.N."/>
            <person name="Hua S.X."/>
        </authorList>
    </citation>
    <scope>NUCLEOTIDE SEQUENCE [LARGE SCALE GENOMIC DNA]</scope>
    <source>
        <strain evidence="10 11">MAFF 305830</strain>
    </source>
</reference>
<name>A0A0C2W3K0_SERVB</name>
<dbReference type="AlphaFoldDB" id="A0A0C2W3K0"/>
<evidence type="ECO:0000313" key="11">
    <source>
        <dbReference type="Proteomes" id="UP000054097"/>
    </source>
</evidence>
<evidence type="ECO:0000256" key="7">
    <source>
        <dbReference type="ARBA" id="ARBA00023242"/>
    </source>
</evidence>